<comment type="subcellular location">
    <subcellularLocation>
        <location evidence="1">Membrane</location>
        <topology evidence="1">Multi-pass membrane protein</topology>
    </subcellularLocation>
</comment>
<proteinExistence type="predicted"/>
<keyword evidence="7" id="KW-0472">Membrane</keyword>
<dbReference type="InterPro" id="IPR013083">
    <property type="entry name" value="Znf_RING/FYVE/PHD"/>
</dbReference>
<evidence type="ECO:0000256" key="7">
    <source>
        <dbReference type="ARBA" id="ARBA00023136"/>
    </source>
</evidence>
<dbReference type="SUPFAM" id="SSF57850">
    <property type="entry name" value="RING/U-box"/>
    <property type="match status" value="1"/>
</dbReference>
<protein>
    <recommendedName>
        <fullName evidence="8">RING-CH-type domain-containing protein</fullName>
    </recommendedName>
</protein>
<evidence type="ECO:0000313" key="10">
    <source>
        <dbReference type="Proteomes" id="UP001163828"/>
    </source>
</evidence>
<evidence type="ECO:0000256" key="6">
    <source>
        <dbReference type="ARBA" id="ARBA00022989"/>
    </source>
</evidence>
<sequence>MSIPTARRRTSLLNDLSDRKAPSINDLRVRECYICREEERYDDAPEKRREWVHPCKCKLIAHQSCLINSITRSTNQAKCPQCGYEYQIQSNLTFLTSSLLFRIGDTIFQAMGTSFLATSAVGLATFTAVSVLAVGTGYGAMAVREYFGSGLSDLLLTDDPTNWHVGHHLLLCLTPLRLVSPFMNWGTFTPLFFIWPSIPPRSVREQLARESNRVDGAFPTNPSRNQPWPPGLKTFGFIVAGTSMVYNRALARFSEWVLDMKQPEPRGLFRGLTFRREFRRQEGPDGAEREAVLQLQREVPEEPDTPFANLNGVTQYPNISMIVGLLKPFIASGMGHLLYVGAQRSSNLRFVLGIRDPLIAPLYTSPKLVPELSDNIWYWRYYTERLVEEMDPVWIRNSVGLGLFIIVKDCIHLFHLWLTKRELASRRLKNRDFSGVDLKGLDLIRPVSTSVSSTENLH</sequence>
<organism evidence="9 10">
    <name type="scientific">Lentinula boryana</name>
    <dbReference type="NCBI Taxonomy" id="40481"/>
    <lineage>
        <taxon>Eukaryota</taxon>
        <taxon>Fungi</taxon>
        <taxon>Dikarya</taxon>
        <taxon>Basidiomycota</taxon>
        <taxon>Agaricomycotina</taxon>
        <taxon>Agaricomycetes</taxon>
        <taxon>Agaricomycetidae</taxon>
        <taxon>Agaricales</taxon>
        <taxon>Marasmiineae</taxon>
        <taxon>Omphalotaceae</taxon>
        <taxon>Lentinula</taxon>
    </lineage>
</organism>
<gene>
    <name evidence="9" type="ORF">F5050DRAFT_1692042</name>
</gene>
<evidence type="ECO:0000256" key="4">
    <source>
        <dbReference type="ARBA" id="ARBA00022771"/>
    </source>
</evidence>
<keyword evidence="2" id="KW-0812">Transmembrane</keyword>
<dbReference type="SMART" id="SM00744">
    <property type="entry name" value="RINGv"/>
    <property type="match status" value="1"/>
</dbReference>
<accession>A0ABQ8QE28</accession>
<keyword evidence="5" id="KW-0862">Zinc</keyword>
<evidence type="ECO:0000259" key="8">
    <source>
        <dbReference type="PROSITE" id="PS51292"/>
    </source>
</evidence>
<comment type="caution">
    <text evidence="9">The sequence shown here is derived from an EMBL/GenBank/DDBJ whole genome shotgun (WGS) entry which is preliminary data.</text>
</comment>
<dbReference type="PROSITE" id="PS51292">
    <property type="entry name" value="ZF_RING_CH"/>
    <property type="match status" value="1"/>
</dbReference>
<evidence type="ECO:0000256" key="3">
    <source>
        <dbReference type="ARBA" id="ARBA00022723"/>
    </source>
</evidence>
<evidence type="ECO:0000256" key="1">
    <source>
        <dbReference type="ARBA" id="ARBA00004141"/>
    </source>
</evidence>
<keyword evidence="6" id="KW-1133">Transmembrane helix</keyword>
<evidence type="ECO:0000256" key="2">
    <source>
        <dbReference type="ARBA" id="ARBA00022692"/>
    </source>
</evidence>
<dbReference type="PANTHER" id="PTHR46283">
    <property type="entry name" value="E3 UBIQUITIN-PROTEIN LIGASE MARCH5"/>
    <property type="match status" value="1"/>
</dbReference>
<evidence type="ECO:0000256" key="5">
    <source>
        <dbReference type="ARBA" id="ARBA00022833"/>
    </source>
</evidence>
<name>A0ABQ8QE28_9AGAR</name>
<feature type="domain" description="RING-CH-type" evidence="8">
    <location>
        <begin position="24"/>
        <end position="89"/>
    </location>
</feature>
<dbReference type="InterPro" id="IPR011016">
    <property type="entry name" value="Znf_RING-CH"/>
</dbReference>
<keyword evidence="3" id="KW-0479">Metal-binding</keyword>
<dbReference type="EMBL" id="MU790601">
    <property type="protein sequence ID" value="KAJ3996776.1"/>
    <property type="molecule type" value="Genomic_DNA"/>
</dbReference>
<dbReference type="Proteomes" id="UP001163828">
    <property type="component" value="Unassembled WGS sequence"/>
</dbReference>
<dbReference type="Gene3D" id="3.30.40.10">
    <property type="entry name" value="Zinc/RING finger domain, C3HC4 (zinc finger)"/>
    <property type="match status" value="1"/>
</dbReference>
<keyword evidence="4" id="KW-0863">Zinc-finger</keyword>
<evidence type="ECO:0000313" key="9">
    <source>
        <dbReference type="EMBL" id="KAJ3996776.1"/>
    </source>
</evidence>
<reference evidence="9" key="1">
    <citation type="submission" date="2022-08" db="EMBL/GenBank/DDBJ databases">
        <authorList>
            <consortium name="DOE Joint Genome Institute"/>
            <person name="Min B."/>
            <person name="Riley R."/>
            <person name="Sierra-Patev S."/>
            <person name="Naranjo-Ortiz M."/>
            <person name="Looney B."/>
            <person name="Konkel Z."/>
            <person name="Slot J.C."/>
            <person name="Sakamoto Y."/>
            <person name="Steenwyk J.L."/>
            <person name="Rokas A."/>
            <person name="Carro J."/>
            <person name="Camarero S."/>
            <person name="Ferreira P."/>
            <person name="Molpeceres G."/>
            <person name="Ruiz-Duenas F.J."/>
            <person name="Serrano A."/>
            <person name="Henrissat B."/>
            <person name="Drula E."/>
            <person name="Hughes K.W."/>
            <person name="Mata J.L."/>
            <person name="Ishikawa N.K."/>
            <person name="Vargas-Isla R."/>
            <person name="Ushijima S."/>
            <person name="Smith C.A."/>
            <person name="Ahrendt S."/>
            <person name="Andreopoulos W."/>
            <person name="He G."/>
            <person name="Labutti K."/>
            <person name="Lipzen A."/>
            <person name="Ng V."/>
            <person name="Sandor L."/>
            <person name="Barry K."/>
            <person name="Martinez A.T."/>
            <person name="Xiao Y."/>
            <person name="Gibbons J.G."/>
            <person name="Terashima K."/>
            <person name="Hibbett D.S."/>
            <person name="Grigoriev I.V."/>
        </authorList>
    </citation>
    <scope>NUCLEOTIDE SEQUENCE</scope>
    <source>
        <strain evidence="9">TFB10827</strain>
    </source>
</reference>
<keyword evidence="10" id="KW-1185">Reference proteome</keyword>